<feature type="transmembrane region" description="Helical" evidence="3">
    <location>
        <begin position="1623"/>
        <end position="1643"/>
    </location>
</feature>
<sequence length="1650" mass="179660">MGNMLKRFLIGFLSVLLVLQPFLSTSEAIAAEWNTEVIETIYNEEETLIAPGLTQTTLHASSHRGEQRMSMLTVDLNEEHLSIESGIAHNSYPGLQPLTKQAQLVSTEGHQVVGAVNADFFNTSIGTVSGLFIHKGQLLNTSTRPAFGMTADGSPVIGVPQMNHFVKAADQSFDVTSINTTRGTNNLIVFTPEYGESTSTNPYGAEVILENVEGNVHQPGTVTATVKEVISGVGNAPLEEGTIVLSGHGTANSFLKNNFTKGEQVEITLSLTEPWNEVVEAVGGNPILVESGNLANLASDAFNNAVAPRTAVGIKADGSLFFLVIDGRQPGYSEGVTIHELAEIMLDLGAVEAINLDGGGSSTLAARQPGDATLSVVNSPSDGSERSIANSLFIVSSAPTGTLTSLSVSPQKALLLANSHMNFEASGLDAAHNPVKLAEPVSWSVDGAGSISTDGTFTAGSSASTGTVTATSGDAVGSTTVEVVDEIDDIQLPQAELTLDRGGEFNLAAKAFKNKREVILDQDQLQWEVEGDVGEIDENGYFIATDKSAIGTVTVSYGNVEDTIEIEVGKMPIILEDFENGIDHWTKSGARYNTIDIRQTTYPEPARFGDHALQIDYDFVGTQGTSGAYAYPKEDIVIEGYPESIGMWVYGDGKGHWLRAQLKDGDGNAFPIDFAAKVDWVGWKYVDAPIPTGKSTPLKIDLAVRYMETSNANKNAGTIYVDNIRAVYGETNDDLTNPTLSDIYPAAGEELTDNVLEISAIATDDIEGTGINPDRIEMTIDGQAVTPSYDEATGEISYVPEHPFADGIHIVDLKVQDNFGNPVEKTWNFTVNTGSASLTMETPEKVYAGNQLDITISANEMQDMYGSRVVFSYDPSKMTIVDQEVDVEGIQIGVSEKVKQATIITNEVNEEQGEIIFEVKDLDRISEIDEEEALLTITANVKSDAVDDVRLDWVEGAIWLNSNKELALPMNLPDFETEISYGLQVDVGVLAINKTAEIKVTDENGEPVSGAGVFVRGDINQVAMIKSAVANLYREKDTQSEVVATGNEFERFLLVEQADDWLKVKQRNGNIGWIEAKDATVSLWGQPLGTTNNDGVLRTNLLTLATGDYQLQAKKGTDYSVNTTKTVKPLLGTTTPEQLVLTWEHSPKTTQSFTWRTSPDVVDSVVQIVERDQFTSFDADNVVELEGTSFLHETDLGVKQMHEVDAMDLTPGTAYVYRVGDGTDAGWSEEGTFTTEPEEDEAFSFIFTSDTQSIANGSDVNGYGIWGEIFGKSLQEYPDAKFMLLSGDIVDYGDQQIHWEHWFDAAKDYLPNVNMVPVLGNHDVIGTGNDNFKAQFQLPRNGPEGEVEQAYSFDYGNMHLAVLNTEGDLQKQAEWLIEDMKNSDKDWKIVSFHRSPYHSHESRGSDDVRKAWTWAFDEVGIDLVLSGHDHAYMRSWPLYNDEIVGEGEGTTYIIGGSAGPKFYQMGDQEWIRVGFDDNIQIYSGVTIDGNELSFKVTTRDGDTVDAFTMVKPEEPEEPGEEPVNPGEDPNPGEDEDTGEEPREDSSNDDDTNSDDESDSEDNENAEDEQSKEESEDGFGPDKDSNNGSESEETSSQISNDVTDKEKDATSKEGKELPNTATNMYRYLAIGIGLLMIGIAMIIVRRKRMIN</sequence>
<organism evidence="8 9">
    <name type="scientific">Ornithinibacillus halotolerans</name>
    <dbReference type="NCBI Taxonomy" id="1274357"/>
    <lineage>
        <taxon>Bacteria</taxon>
        <taxon>Bacillati</taxon>
        <taxon>Bacillota</taxon>
        <taxon>Bacilli</taxon>
        <taxon>Bacillales</taxon>
        <taxon>Bacillaceae</taxon>
        <taxon>Ornithinibacillus</taxon>
    </lineage>
</organism>
<reference evidence="8" key="1">
    <citation type="journal article" date="2014" name="Int. J. Syst. Evol. Microbiol.">
        <title>Complete genome sequence of Corynebacterium casei LMG S-19264T (=DSM 44701T), isolated from a smear-ripened cheese.</title>
        <authorList>
            <consortium name="US DOE Joint Genome Institute (JGI-PGF)"/>
            <person name="Walter F."/>
            <person name="Albersmeier A."/>
            <person name="Kalinowski J."/>
            <person name="Ruckert C."/>
        </authorList>
    </citation>
    <scope>NUCLEOTIDE SEQUENCE</scope>
    <source>
        <strain evidence="8">CGMCC 1.12408</strain>
    </source>
</reference>
<dbReference type="Gene3D" id="2.60.120.430">
    <property type="entry name" value="Galactose-binding lectin"/>
    <property type="match status" value="1"/>
</dbReference>
<dbReference type="Pfam" id="PF16656">
    <property type="entry name" value="Pur_ac_phosph_N"/>
    <property type="match status" value="1"/>
</dbReference>
<dbReference type="Gene3D" id="2.60.40.1080">
    <property type="match status" value="1"/>
</dbReference>
<feature type="chain" id="PRO_5037803014" description="LPXTG cell wall anchor domain-containing protein" evidence="4">
    <location>
        <begin position="31"/>
        <end position="1650"/>
    </location>
</feature>
<dbReference type="RefSeq" id="WP_188386324.1">
    <property type="nucleotide sequence ID" value="NZ_BMEY01000033.1"/>
</dbReference>
<dbReference type="SUPFAM" id="SSF49384">
    <property type="entry name" value="Carbohydrate-binding domain"/>
    <property type="match status" value="1"/>
</dbReference>
<name>A0A916WF96_9BACI</name>
<feature type="compositionally biased region" description="Basic and acidic residues" evidence="2">
    <location>
        <begin position="1601"/>
        <end position="1615"/>
    </location>
</feature>
<feature type="region of interest" description="Disordered" evidence="2">
    <location>
        <begin position="1510"/>
        <end position="1615"/>
    </location>
</feature>
<dbReference type="Proteomes" id="UP000613512">
    <property type="component" value="Unassembled WGS sequence"/>
</dbReference>
<dbReference type="Pfam" id="PF00149">
    <property type="entry name" value="Metallophos"/>
    <property type="match status" value="1"/>
</dbReference>
<dbReference type="Gene3D" id="2.30.30.40">
    <property type="entry name" value="SH3 Domains"/>
    <property type="match status" value="1"/>
</dbReference>
<dbReference type="GO" id="GO:0003993">
    <property type="term" value="F:acid phosphatase activity"/>
    <property type="evidence" value="ECO:0007669"/>
    <property type="project" value="InterPro"/>
</dbReference>
<dbReference type="InterPro" id="IPR015914">
    <property type="entry name" value="PAPs_N"/>
</dbReference>
<dbReference type="Gene3D" id="2.60.40.680">
    <property type="match status" value="1"/>
</dbReference>
<evidence type="ECO:0000256" key="4">
    <source>
        <dbReference type="SAM" id="SignalP"/>
    </source>
</evidence>
<dbReference type="InterPro" id="IPR013783">
    <property type="entry name" value="Ig-like_fold"/>
</dbReference>
<evidence type="ECO:0008006" key="10">
    <source>
        <dbReference type="Google" id="ProtNLM"/>
    </source>
</evidence>
<comment type="caution">
    <text evidence="8">The sequence shown here is derived from an EMBL/GenBank/DDBJ whole genome shotgun (WGS) entry which is preliminary data.</text>
</comment>
<evidence type="ECO:0000256" key="1">
    <source>
        <dbReference type="ARBA" id="ARBA00022729"/>
    </source>
</evidence>
<dbReference type="GO" id="GO:0046872">
    <property type="term" value="F:metal ion binding"/>
    <property type="evidence" value="ECO:0007669"/>
    <property type="project" value="InterPro"/>
</dbReference>
<dbReference type="GO" id="GO:0030246">
    <property type="term" value="F:carbohydrate binding"/>
    <property type="evidence" value="ECO:0007669"/>
    <property type="project" value="InterPro"/>
</dbReference>
<gene>
    <name evidence="8" type="ORF">GCM10008025_38680</name>
</gene>
<feature type="domain" description="Purple acid phosphatase N-terminal" evidence="7">
    <location>
        <begin position="1136"/>
        <end position="1235"/>
    </location>
</feature>
<accession>A0A916WF96</accession>
<evidence type="ECO:0000259" key="7">
    <source>
        <dbReference type="Pfam" id="PF16656"/>
    </source>
</evidence>
<keyword evidence="3" id="KW-1133">Transmembrane helix</keyword>
<evidence type="ECO:0000259" key="5">
    <source>
        <dbReference type="Pfam" id="PF00149"/>
    </source>
</evidence>
<dbReference type="Pfam" id="PF09992">
    <property type="entry name" value="NAGPA"/>
    <property type="match status" value="1"/>
</dbReference>
<dbReference type="SUPFAM" id="SSF49363">
    <property type="entry name" value="Purple acid phosphatase, N-terminal domain"/>
    <property type="match status" value="1"/>
</dbReference>
<proteinExistence type="predicted"/>
<dbReference type="PANTHER" id="PTHR45867">
    <property type="entry name" value="PURPLE ACID PHOSPHATASE"/>
    <property type="match status" value="1"/>
</dbReference>
<dbReference type="PANTHER" id="PTHR45867:SF3">
    <property type="entry name" value="ACID PHOSPHATASE TYPE 7"/>
    <property type="match status" value="1"/>
</dbReference>
<dbReference type="InterPro" id="IPR004843">
    <property type="entry name" value="Calcineurin-like_PHP"/>
</dbReference>
<keyword evidence="1 4" id="KW-0732">Signal</keyword>
<dbReference type="EMBL" id="BMEY01000033">
    <property type="protein sequence ID" value="GGA92504.1"/>
    <property type="molecule type" value="Genomic_DNA"/>
</dbReference>
<evidence type="ECO:0000259" key="6">
    <source>
        <dbReference type="Pfam" id="PF09992"/>
    </source>
</evidence>
<dbReference type="SUPFAM" id="SSF56300">
    <property type="entry name" value="Metallo-dependent phosphatases"/>
    <property type="match status" value="1"/>
</dbReference>
<keyword evidence="3" id="KW-0812">Transmembrane</keyword>
<evidence type="ECO:0000313" key="9">
    <source>
        <dbReference type="Proteomes" id="UP000613512"/>
    </source>
</evidence>
<dbReference type="InterPro" id="IPR018711">
    <property type="entry name" value="NAGPA"/>
</dbReference>
<evidence type="ECO:0000256" key="3">
    <source>
        <dbReference type="SAM" id="Phobius"/>
    </source>
</evidence>
<evidence type="ECO:0000313" key="8">
    <source>
        <dbReference type="EMBL" id="GGA92504.1"/>
    </source>
</evidence>
<dbReference type="InterPro" id="IPR029052">
    <property type="entry name" value="Metallo-depent_PP-like"/>
</dbReference>
<dbReference type="InterPro" id="IPR008963">
    <property type="entry name" value="Purple_acid_Pase-like_N"/>
</dbReference>
<feature type="compositionally biased region" description="Acidic residues" evidence="2">
    <location>
        <begin position="1546"/>
        <end position="1578"/>
    </location>
</feature>
<dbReference type="InterPro" id="IPR008965">
    <property type="entry name" value="CBM2/CBM3_carb-bd_dom_sf"/>
</dbReference>
<dbReference type="Gene3D" id="2.60.40.380">
    <property type="entry name" value="Purple acid phosphatase-like, N-terminal"/>
    <property type="match status" value="1"/>
</dbReference>
<protein>
    <recommendedName>
        <fullName evidence="10">LPXTG cell wall anchor domain-containing protein</fullName>
    </recommendedName>
</protein>
<keyword evidence="3" id="KW-0472">Membrane</keyword>
<feature type="domain" description="Calcineurin-like phosphoesterase" evidence="5">
    <location>
        <begin position="1244"/>
        <end position="1432"/>
    </location>
</feature>
<dbReference type="Gene3D" id="3.60.21.10">
    <property type="match status" value="1"/>
</dbReference>
<dbReference type="Gene3D" id="2.60.40.10">
    <property type="entry name" value="Immunoglobulins"/>
    <property type="match status" value="1"/>
</dbReference>
<reference evidence="8" key="2">
    <citation type="submission" date="2020-09" db="EMBL/GenBank/DDBJ databases">
        <authorList>
            <person name="Sun Q."/>
            <person name="Zhou Y."/>
        </authorList>
    </citation>
    <scope>NUCLEOTIDE SEQUENCE</scope>
    <source>
        <strain evidence="8">CGMCC 1.12408</strain>
    </source>
</reference>
<feature type="signal peptide" evidence="4">
    <location>
        <begin position="1"/>
        <end position="30"/>
    </location>
</feature>
<feature type="domain" description="Phosphodiester glycosidase" evidence="6">
    <location>
        <begin position="249"/>
        <end position="394"/>
    </location>
</feature>
<evidence type="ECO:0000256" key="2">
    <source>
        <dbReference type="SAM" id="MobiDB-lite"/>
    </source>
</evidence>
<keyword evidence="9" id="KW-1185">Reference proteome</keyword>